<dbReference type="SUPFAM" id="SSF52540">
    <property type="entry name" value="P-loop containing nucleoside triphosphate hydrolases"/>
    <property type="match status" value="1"/>
</dbReference>
<proteinExistence type="predicted"/>
<dbReference type="Pfam" id="PF01712">
    <property type="entry name" value="dNK"/>
    <property type="match status" value="1"/>
</dbReference>
<organism evidence="2 3">
    <name type="scientific">Paralvinella palmiformis</name>
    <dbReference type="NCBI Taxonomy" id="53620"/>
    <lineage>
        <taxon>Eukaryota</taxon>
        <taxon>Metazoa</taxon>
        <taxon>Spiralia</taxon>
        <taxon>Lophotrochozoa</taxon>
        <taxon>Annelida</taxon>
        <taxon>Polychaeta</taxon>
        <taxon>Sedentaria</taxon>
        <taxon>Canalipalpata</taxon>
        <taxon>Terebellida</taxon>
        <taxon>Terebelliformia</taxon>
        <taxon>Alvinellidae</taxon>
        <taxon>Paralvinella</taxon>
    </lineage>
</organism>
<dbReference type="PANTHER" id="PTHR10513:SF15">
    <property type="entry name" value="NADH DEHYDROGENASE [UBIQUINONE] 1 ALPHA SUBCOMPLEX SUBUNIT 10, MITOCHONDRIAL"/>
    <property type="match status" value="1"/>
</dbReference>
<sequence length="396" mass="45294">MLAAGCVRLALSRAALKGMTTNGSRMIEVGPMYLPVATMKATHGEKYPYMEPYPYEKKGYGFYKKLVDRTERRLNENSKVIAVEGNLGVGKHKFAERLASEFDLKVFPATPESVVFTVNGFDYRELSEVLPEGAKPYDMKSLFSDPHPERGLIGRLQLSWLRAKCSTYVQALAHLFHTGQGVVVVRSPFGDHVFAEAMREMGWLTKNYMPFYNEIREAVLAELLRPHLTIYLDAPVTTVKERLKGRNNPAEVGSRNLTDKYLMTLEHTYRMSHLPKMRESGEVVEIDWEVEGDDLDMDAIAEEIAEIKLEGEDNEDLKFQDWTRLNEDRMIAIRGSYGNDSRLDWFFGARYPHDCQEILYDPDSAEAIDKIIREHPAIKYQPGTAPEFGYNAMWKI</sequence>
<evidence type="ECO:0000313" key="3">
    <source>
        <dbReference type="Proteomes" id="UP001208570"/>
    </source>
</evidence>
<dbReference type="InterPro" id="IPR031314">
    <property type="entry name" value="DNK_dom"/>
</dbReference>
<comment type="caution">
    <text evidence="2">The sequence shown here is derived from an EMBL/GenBank/DDBJ whole genome shotgun (WGS) entry which is preliminary data.</text>
</comment>
<reference evidence="2" key="1">
    <citation type="journal article" date="2023" name="Mol. Biol. Evol.">
        <title>Third-Generation Sequencing Reveals the Adaptive Role of the Epigenome in Three Deep-Sea Polychaetes.</title>
        <authorList>
            <person name="Perez M."/>
            <person name="Aroh O."/>
            <person name="Sun Y."/>
            <person name="Lan Y."/>
            <person name="Juniper S.K."/>
            <person name="Young C.R."/>
            <person name="Angers B."/>
            <person name="Qian P.Y."/>
        </authorList>
    </citation>
    <scope>NUCLEOTIDE SEQUENCE</scope>
    <source>
        <strain evidence="2">P08H-3</strain>
    </source>
</reference>
<keyword evidence="3" id="KW-1185">Reference proteome</keyword>
<dbReference type="AlphaFoldDB" id="A0AAD9JBS8"/>
<dbReference type="GO" id="GO:0005739">
    <property type="term" value="C:mitochondrion"/>
    <property type="evidence" value="ECO:0007669"/>
    <property type="project" value="GOC"/>
</dbReference>
<dbReference type="Gene3D" id="3.40.50.300">
    <property type="entry name" value="P-loop containing nucleotide triphosphate hydrolases"/>
    <property type="match status" value="1"/>
</dbReference>
<feature type="domain" description="Deoxynucleoside kinase" evidence="1">
    <location>
        <begin position="81"/>
        <end position="304"/>
    </location>
</feature>
<accession>A0AAD9JBS8</accession>
<dbReference type="Proteomes" id="UP001208570">
    <property type="component" value="Unassembled WGS sequence"/>
</dbReference>
<protein>
    <recommendedName>
        <fullName evidence="1">Deoxynucleoside kinase domain-containing protein</fullName>
    </recommendedName>
</protein>
<dbReference type="InterPro" id="IPR050566">
    <property type="entry name" value="Deoxyribonucleoside_kinase"/>
</dbReference>
<evidence type="ECO:0000259" key="1">
    <source>
        <dbReference type="Pfam" id="PF01712"/>
    </source>
</evidence>
<name>A0AAD9JBS8_9ANNE</name>
<dbReference type="EMBL" id="JAODUP010000436">
    <property type="protein sequence ID" value="KAK2149788.1"/>
    <property type="molecule type" value="Genomic_DNA"/>
</dbReference>
<gene>
    <name evidence="2" type="ORF">LSH36_436g01017</name>
</gene>
<dbReference type="GO" id="GO:0006120">
    <property type="term" value="P:mitochondrial electron transport, NADH to ubiquinone"/>
    <property type="evidence" value="ECO:0007669"/>
    <property type="project" value="TreeGrafter"/>
</dbReference>
<dbReference type="InterPro" id="IPR027417">
    <property type="entry name" value="P-loop_NTPase"/>
</dbReference>
<evidence type="ECO:0000313" key="2">
    <source>
        <dbReference type="EMBL" id="KAK2149788.1"/>
    </source>
</evidence>
<dbReference type="PANTHER" id="PTHR10513">
    <property type="entry name" value="DEOXYNUCLEOSIDE KINASE"/>
    <property type="match status" value="1"/>
</dbReference>